<dbReference type="InterPro" id="IPR018356">
    <property type="entry name" value="Tscrpt_reg_HTH_DeoR_CS"/>
</dbReference>
<evidence type="ECO:0000256" key="1">
    <source>
        <dbReference type="ARBA" id="ARBA00023015"/>
    </source>
</evidence>
<evidence type="ECO:0000256" key="2">
    <source>
        <dbReference type="ARBA" id="ARBA00023125"/>
    </source>
</evidence>
<keyword evidence="3" id="KW-0804">Transcription</keyword>
<dbReference type="InterPro" id="IPR026881">
    <property type="entry name" value="WYL_dom"/>
</dbReference>
<accession>A0A6I3ICE6</accession>
<dbReference type="PROSITE" id="PS52050">
    <property type="entry name" value="WYL"/>
    <property type="match status" value="1"/>
</dbReference>
<dbReference type="PANTHER" id="PTHR34580">
    <property type="match status" value="1"/>
</dbReference>
<dbReference type="SUPFAM" id="SSF46785">
    <property type="entry name" value="Winged helix' DNA-binding domain"/>
    <property type="match status" value="1"/>
</dbReference>
<dbReference type="GO" id="GO:0003700">
    <property type="term" value="F:DNA-binding transcription factor activity"/>
    <property type="evidence" value="ECO:0007669"/>
    <property type="project" value="InterPro"/>
</dbReference>
<dbReference type="Pfam" id="PF08279">
    <property type="entry name" value="HTH_11"/>
    <property type="match status" value="1"/>
</dbReference>
<dbReference type="GO" id="GO:0003677">
    <property type="term" value="F:DNA binding"/>
    <property type="evidence" value="ECO:0007669"/>
    <property type="project" value="UniProtKB-KW"/>
</dbReference>
<keyword evidence="1" id="KW-0805">Transcription regulation</keyword>
<evidence type="ECO:0000259" key="4">
    <source>
        <dbReference type="PROSITE" id="PS51000"/>
    </source>
</evidence>
<dbReference type="InterPro" id="IPR013196">
    <property type="entry name" value="HTH_11"/>
</dbReference>
<protein>
    <submittedName>
        <fullName evidence="5">WYL domain-containing protein</fullName>
    </submittedName>
</protein>
<dbReference type="PANTHER" id="PTHR34580:SF3">
    <property type="entry name" value="PROTEIN PAFB"/>
    <property type="match status" value="1"/>
</dbReference>
<dbReference type="Proteomes" id="UP000431092">
    <property type="component" value="Unassembled WGS sequence"/>
</dbReference>
<organism evidence="5 6">
    <name type="scientific">Arsenicicoccus cauae</name>
    <dbReference type="NCBI Taxonomy" id="2663847"/>
    <lineage>
        <taxon>Bacteria</taxon>
        <taxon>Bacillati</taxon>
        <taxon>Actinomycetota</taxon>
        <taxon>Actinomycetes</taxon>
        <taxon>Micrococcales</taxon>
        <taxon>Intrasporangiaceae</taxon>
        <taxon>Arsenicicoccus</taxon>
    </lineage>
</organism>
<proteinExistence type="predicted"/>
<evidence type="ECO:0000313" key="5">
    <source>
        <dbReference type="EMBL" id="MTB71592.1"/>
    </source>
</evidence>
<dbReference type="InterPro" id="IPR028349">
    <property type="entry name" value="PafC-like"/>
</dbReference>
<dbReference type="PIRSF" id="PIRSF016838">
    <property type="entry name" value="PafC"/>
    <property type="match status" value="1"/>
</dbReference>
<reference evidence="5 6" key="1">
    <citation type="submission" date="2019-11" db="EMBL/GenBank/DDBJ databases">
        <title>Whole genome sequencing identifies a novel species of the genus Arsenicicoccus isolated from human blood.</title>
        <authorList>
            <person name="Jeong J.H."/>
            <person name="Kweon O.J."/>
            <person name="Kim H.R."/>
            <person name="Kim T.-H."/>
            <person name="Ha S.-M."/>
            <person name="Lee M.-K."/>
        </authorList>
    </citation>
    <scope>NUCLEOTIDE SEQUENCE [LARGE SCALE GENOMIC DNA]</scope>
    <source>
        <strain evidence="5 6">MKL-02</strain>
    </source>
</reference>
<dbReference type="RefSeq" id="WP_154592896.1">
    <property type="nucleotide sequence ID" value="NZ_CP171001.1"/>
</dbReference>
<gene>
    <name evidence="5" type="ORF">GGG17_06335</name>
</gene>
<keyword evidence="2" id="KW-0238">DNA-binding</keyword>
<feature type="domain" description="HTH deoR-type" evidence="4">
    <location>
        <begin position="4"/>
        <end position="59"/>
    </location>
</feature>
<dbReference type="PROSITE" id="PS51000">
    <property type="entry name" value="HTH_DEOR_2"/>
    <property type="match status" value="1"/>
</dbReference>
<dbReference type="Pfam" id="PF13280">
    <property type="entry name" value="WYL"/>
    <property type="match status" value="1"/>
</dbReference>
<dbReference type="Gene3D" id="1.10.10.10">
    <property type="entry name" value="Winged helix-like DNA-binding domain superfamily/Winged helix DNA-binding domain"/>
    <property type="match status" value="1"/>
</dbReference>
<dbReference type="PROSITE" id="PS00894">
    <property type="entry name" value="HTH_DEOR_1"/>
    <property type="match status" value="1"/>
</dbReference>
<dbReference type="Pfam" id="PF25583">
    <property type="entry name" value="WCX"/>
    <property type="match status" value="1"/>
</dbReference>
<dbReference type="InterPro" id="IPR036390">
    <property type="entry name" value="WH_DNA-bd_sf"/>
</dbReference>
<evidence type="ECO:0000313" key="6">
    <source>
        <dbReference type="Proteomes" id="UP000431092"/>
    </source>
</evidence>
<dbReference type="AlphaFoldDB" id="A0A6I3ICE6"/>
<name>A0A6I3ICE6_9MICO</name>
<comment type="caution">
    <text evidence="5">The sequence shown here is derived from an EMBL/GenBank/DDBJ whole genome shotgun (WGS) entry which is preliminary data.</text>
</comment>
<keyword evidence="6" id="KW-1185">Reference proteome</keyword>
<evidence type="ECO:0000256" key="3">
    <source>
        <dbReference type="ARBA" id="ARBA00023163"/>
    </source>
</evidence>
<dbReference type="EMBL" id="WLVL01000021">
    <property type="protein sequence ID" value="MTB71592.1"/>
    <property type="molecule type" value="Genomic_DNA"/>
</dbReference>
<sequence length="340" mass="37029">MADTTARALRLLSLLQSRPVWTGPDLVAELHVTDRTLRRDVQRLRDLGYRVESAAGTGGGYRLVTGRELPPLLLDDDEAVALAVSLRLATQATVEGIGDASVRALGKLEQVMPAPLRERVAALQETTVMLAPGGAQVDVRAVTDLATAARGRVQVRFSYVKRGGEVGERRVEPYHLVVAGRRWYLFAWDLDRDDWRVFRVDRTSDVHVTTWRFTPRPCPDPAGHVQRSIGTGGYRWTVVVRLGAPAEEVREHLPPAAGTVEADGPDVCVVTVGANDLPMAAWYLMNLAEDVQVISPPELRDAFAQLGARAQRAASVPLGDGARRSVRAAVGDRGADRQEG</sequence>
<dbReference type="InterPro" id="IPR001034">
    <property type="entry name" value="DeoR_HTH"/>
</dbReference>
<dbReference type="InterPro" id="IPR051534">
    <property type="entry name" value="CBASS_pafABC_assoc_protein"/>
</dbReference>
<dbReference type="InterPro" id="IPR057727">
    <property type="entry name" value="WCX_dom"/>
</dbReference>
<dbReference type="InterPro" id="IPR036388">
    <property type="entry name" value="WH-like_DNA-bd_sf"/>
</dbReference>